<dbReference type="GO" id="GO:0016706">
    <property type="term" value="F:2-oxoglutarate-dependent dioxygenase activity"/>
    <property type="evidence" value="ECO:0007669"/>
    <property type="project" value="UniProtKB-ARBA"/>
</dbReference>
<evidence type="ECO:0000313" key="1">
    <source>
        <dbReference type="EMBL" id="OGG49500.1"/>
    </source>
</evidence>
<dbReference type="Proteomes" id="UP000178606">
    <property type="component" value="Unassembled WGS sequence"/>
</dbReference>
<dbReference type="PANTHER" id="PTHR20883">
    <property type="entry name" value="PHYTANOYL-COA DIOXYGENASE DOMAIN CONTAINING 1"/>
    <property type="match status" value="1"/>
</dbReference>
<dbReference type="GO" id="GO:0005506">
    <property type="term" value="F:iron ion binding"/>
    <property type="evidence" value="ECO:0007669"/>
    <property type="project" value="UniProtKB-ARBA"/>
</dbReference>
<dbReference type="PANTHER" id="PTHR20883:SF48">
    <property type="entry name" value="ECTOINE DIOXYGENASE"/>
    <property type="match status" value="1"/>
</dbReference>
<proteinExistence type="predicted"/>
<dbReference type="InterPro" id="IPR008775">
    <property type="entry name" value="Phytyl_CoA_dOase-like"/>
</dbReference>
<organism evidence="1 2">
    <name type="scientific">Handelsmanbacteria sp. (strain RIFCSPLOWO2_12_FULL_64_10)</name>
    <dbReference type="NCBI Taxonomy" id="1817868"/>
    <lineage>
        <taxon>Bacteria</taxon>
        <taxon>Candidatus Handelsmaniibacteriota</taxon>
    </lineage>
</organism>
<evidence type="ECO:0000313" key="2">
    <source>
        <dbReference type="Proteomes" id="UP000178606"/>
    </source>
</evidence>
<sequence>MKLPEQQVKQFWEDGFLIVEGLLDRGEVETLRRRAEWVASGQASHISKGNLQVEPRVAKGELETETYADSLRKMSHLAFHDEVFQAHARNPKVLDAIESLLGPDLKLYQDQLFMKPPKVGSRQRYHQDMPLGFHIDPPDMVTCWAALDDSTEENGCLRMLPGTHRFGIIDKSEWEEYERRALAGELPEERLLVMRTGSCSFHHGLILHSSQPNLSERRRRGYATHYVSARCRYTGPSPEKNDAMLVRGQELPGCI</sequence>
<dbReference type="EMBL" id="MFKF01000230">
    <property type="protein sequence ID" value="OGG49500.1"/>
    <property type="molecule type" value="Genomic_DNA"/>
</dbReference>
<comment type="caution">
    <text evidence="1">The sequence shown here is derived from an EMBL/GenBank/DDBJ whole genome shotgun (WGS) entry which is preliminary data.</text>
</comment>
<reference evidence="1 2" key="1">
    <citation type="journal article" date="2016" name="Nat. Commun.">
        <title>Thousands of microbial genomes shed light on interconnected biogeochemical processes in an aquifer system.</title>
        <authorList>
            <person name="Anantharaman K."/>
            <person name="Brown C.T."/>
            <person name="Hug L.A."/>
            <person name="Sharon I."/>
            <person name="Castelle C.J."/>
            <person name="Probst A.J."/>
            <person name="Thomas B.C."/>
            <person name="Singh A."/>
            <person name="Wilkins M.J."/>
            <person name="Karaoz U."/>
            <person name="Brodie E.L."/>
            <person name="Williams K.H."/>
            <person name="Hubbard S.S."/>
            <person name="Banfield J.F."/>
        </authorList>
    </citation>
    <scope>NUCLEOTIDE SEQUENCE [LARGE SCALE GENOMIC DNA]</scope>
    <source>
        <strain evidence="2">RIFCSPLOWO2_12_FULL_64_10</strain>
    </source>
</reference>
<dbReference type="SUPFAM" id="SSF51197">
    <property type="entry name" value="Clavaminate synthase-like"/>
    <property type="match status" value="1"/>
</dbReference>
<name>A0A1F6CKG3_HANXR</name>
<evidence type="ECO:0008006" key="3">
    <source>
        <dbReference type="Google" id="ProtNLM"/>
    </source>
</evidence>
<protein>
    <recommendedName>
        <fullName evidence="3">Phytanoyl-CoA dioxygenase</fullName>
    </recommendedName>
</protein>
<dbReference type="Pfam" id="PF05721">
    <property type="entry name" value="PhyH"/>
    <property type="match status" value="1"/>
</dbReference>
<dbReference type="AlphaFoldDB" id="A0A1F6CKG3"/>
<dbReference type="Gene3D" id="2.60.120.620">
    <property type="entry name" value="q2cbj1_9rhob like domain"/>
    <property type="match status" value="1"/>
</dbReference>
<accession>A0A1F6CKG3</accession>
<gene>
    <name evidence="1" type="ORF">A3F84_08535</name>
</gene>